<organism evidence="5 6">
    <name type="scientific">Rhizobium rhizophilum</name>
    <dbReference type="NCBI Taxonomy" id="1850373"/>
    <lineage>
        <taxon>Bacteria</taxon>
        <taxon>Pseudomonadati</taxon>
        <taxon>Pseudomonadota</taxon>
        <taxon>Alphaproteobacteria</taxon>
        <taxon>Hyphomicrobiales</taxon>
        <taxon>Rhizobiaceae</taxon>
        <taxon>Rhizobium/Agrobacterium group</taxon>
        <taxon>Rhizobium</taxon>
    </lineage>
</organism>
<keyword evidence="2" id="KW-0808">Transferase</keyword>
<proteinExistence type="predicted"/>
<dbReference type="Gene3D" id="1.20.1050.10">
    <property type="match status" value="1"/>
</dbReference>
<dbReference type="InterPro" id="IPR010987">
    <property type="entry name" value="Glutathione-S-Trfase_C-like"/>
</dbReference>
<dbReference type="Proteomes" id="UP000309667">
    <property type="component" value="Unassembled WGS sequence"/>
</dbReference>
<dbReference type="InterPro" id="IPR036282">
    <property type="entry name" value="Glutathione-S-Trfase_C_sf"/>
</dbReference>
<dbReference type="PROSITE" id="PS50404">
    <property type="entry name" value="GST_NTER"/>
    <property type="match status" value="1"/>
</dbReference>
<feature type="domain" description="GST N-terminal" evidence="3">
    <location>
        <begin position="3"/>
        <end position="84"/>
    </location>
</feature>
<protein>
    <recommendedName>
        <fullName evidence="1">glutathione transferase</fullName>
        <ecNumber evidence="1">2.5.1.18</ecNumber>
    </recommendedName>
</protein>
<evidence type="ECO:0000256" key="1">
    <source>
        <dbReference type="ARBA" id="ARBA00012452"/>
    </source>
</evidence>
<evidence type="ECO:0000313" key="5">
    <source>
        <dbReference type="EMBL" id="THV14380.1"/>
    </source>
</evidence>
<dbReference type="SUPFAM" id="SSF47616">
    <property type="entry name" value="GST C-terminal domain-like"/>
    <property type="match status" value="1"/>
</dbReference>
<dbReference type="SUPFAM" id="SSF52833">
    <property type="entry name" value="Thioredoxin-like"/>
    <property type="match status" value="1"/>
</dbReference>
<keyword evidence="6" id="KW-1185">Reference proteome</keyword>
<dbReference type="Pfam" id="PF13417">
    <property type="entry name" value="GST_N_3"/>
    <property type="match status" value="1"/>
</dbReference>
<evidence type="ECO:0000256" key="2">
    <source>
        <dbReference type="ARBA" id="ARBA00022679"/>
    </source>
</evidence>
<dbReference type="InterPro" id="IPR004046">
    <property type="entry name" value="GST_C"/>
</dbReference>
<gene>
    <name evidence="5" type="ORF">E9677_12845</name>
</gene>
<dbReference type="PANTHER" id="PTHR43900:SF3">
    <property type="entry name" value="GLUTATHIONE S-TRANSFERASE RHO"/>
    <property type="match status" value="1"/>
</dbReference>
<dbReference type="EMBL" id="STGT01000003">
    <property type="protein sequence ID" value="THV14380.1"/>
    <property type="molecule type" value="Genomic_DNA"/>
</dbReference>
<dbReference type="CDD" id="cd00299">
    <property type="entry name" value="GST_C_family"/>
    <property type="match status" value="1"/>
</dbReference>
<evidence type="ECO:0000313" key="6">
    <source>
        <dbReference type="Proteomes" id="UP000309667"/>
    </source>
</evidence>
<evidence type="ECO:0000259" key="3">
    <source>
        <dbReference type="PROSITE" id="PS50404"/>
    </source>
</evidence>
<dbReference type="Pfam" id="PF00043">
    <property type="entry name" value="GST_C"/>
    <property type="match status" value="1"/>
</dbReference>
<evidence type="ECO:0000259" key="4">
    <source>
        <dbReference type="PROSITE" id="PS50405"/>
    </source>
</evidence>
<feature type="domain" description="GST C-terminal" evidence="4">
    <location>
        <begin position="89"/>
        <end position="221"/>
    </location>
</feature>
<dbReference type="RefSeq" id="WP_136559055.1">
    <property type="nucleotide sequence ID" value="NZ_STGT01000003.1"/>
</dbReference>
<dbReference type="InterPro" id="IPR036249">
    <property type="entry name" value="Thioredoxin-like_sf"/>
</dbReference>
<sequence>MTDRPQLYGADYSVYVRIARLALLEKGVAHDLVPVDIFAEGGMRDSHLARHPFGKIPAFEHGDFHLYETGAITRYVDEAFDGPALQPADAKSRARMNQIISIADGYVYPHLVWGLYVECIEKPKRGEALDEDRVESARGVALISLTVLAGLLSDHRWMCGDRLTLADLYLAPMIDYAVEVPELREMFAEHRNLGDWWQRVTALDSFRDTQPSSWRQKSANFLFA</sequence>
<reference evidence="5 6" key="1">
    <citation type="submission" date="2019-04" db="EMBL/GenBank/DDBJ databases">
        <title>Genome sequence of strain 7209-2.</title>
        <authorList>
            <person name="Gao J."/>
            <person name="Sun J."/>
        </authorList>
    </citation>
    <scope>NUCLEOTIDE SEQUENCE [LARGE SCALE GENOMIC DNA]</scope>
    <source>
        <strain evidence="5 6">7209-2</strain>
    </source>
</reference>
<dbReference type="PANTHER" id="PTHR43900">
    <property type="entry name" value="GLUTATHIONE S-TRANSFERASE RHO"/>
    <property type="match status" value="1"/>
</dbReference>
<dbReference type="SFLD" id="SFLDG00358">
    <property type="entry name" value="Main_(cytGST)"/>
    <property type="match status" value="1"/>
</dbReference>
<name>A0ABY2QUX3_9HYPH</name>
<dbReference type="EC" id="2.5.1.18" evidence="1"/>
<dbReference type="PROSITE" id="PS50405">
    <property type="entry name" value="GST_CTER"/>
    <property type="match status" value="1"/>
</dbReference>
<comment type="caution">
    <text evidence="5">The sequence shown here is derived from an EMBL/GenBank/DDBJ whole genome shotgun (WGS) entry which is preliminary data.</text>
</comment>
<accession>A0ABY2QUX3</accession>
<dbReference type="SFLD" id="SFLDS00019">
    <property type="entry name" value="Glutathione_Transferase_(cytos"/>
    <property type="match status" value="1"/>
</dbReference>
<dbReference type="Gene3D" id="3.40.30.10">
    <property type="entry name" value="Glutaredoxin"/>
    <property type="match status" value="1"/>
</dbReference>
<dbReference type="InterPro" id="IPR040079">
    <property type="entry name" value="Glutathione_S-Trfase"/>
</dbReference>
<dbReference type="InterPro" id="IPR004045">
    <property type="entry name" value="Glutathione_S-Trfase_N"/>
</dbReference>